<dbReference type="EMBL" id="JAVXUP010002008">
    <property type="protein sequence ID" value="KAK3006332.1"/>
    <property type="molecule type" value="Genomic_DNA"/>
</dbReference>
<dbReference type="Pfam" id="PF03330">
    <property type="entry name" value="DPBB_1"/>
    <property type="match status" value="1"/>
</dbReference>
<dbReference type="PANTHER" id="PTHR47295">
    <property type="entry name" value="EG45-LIKE DOMAIN CONTAINING PROTEIN 1-RELATED"/>
    <property type="match status" value="1"/>
</dbReference>
<dbReference type="CDD" id="cd22269">
    <property type="entry name" value="DPBB_EG45-like"/>
    <property type="match status" value="1"/>
</dbReference>
<name>A0AA89AL41_9ASTE</name>
<dbReference type="PROSITE" id="PS50842">
    <property type="entry name" value="EXPANSIN_EG45"/>
    <property type="match status" value="1"/>
</dbReference>
<feature type="domain" description="Expansin-like EG45" evidence="1">
    <location>
        <begin position="9"/>
        <end position="102"/>
    </location>
</feature>
<evidence type="ECO:0000313" key="3">
    <source>
        <dbReference type="Proteomes" id="UP001188597"/>
    </source>
</evidence>
<dbReference type="SUPFAM" id="SSF50685">
    <property type="entry name" value="Barwin-like endoglucanases"/>
    <property type="match status" value="1"/>
</dbReference>
<dbReference type="SMART" id="SM00837">
    <property type="entry name" value="DPBB_1"/>
    <property type="match status" value="1"/>
</dbReference>
<dbReference type="InterPro" id="IPR036908">
    <property type="entry name" value="RlpA-like_sf"/>
</dbReference>
<organism evidence="2 3">
    <name type="scientific">Escallonia herrerae</name>
    <dbReference type="NCBI Taxonomy" id="1293975"/>
    <lineage>
        <taxon>Eukaryota</taxon>
        <taxon>Viridiplantae</taxon>
        <taxon>Streptophyta</taxon>
        <taxon>Embryophyta</taxon>
        <taxon>Tracheophyta</taxon>
        <taxon>Spermatophyta</taxon>
        <taxon>Magnoliopsida</taxon>
        <taxon>eudicotyledons</taxon>
        <taxon>Gunneridae</taxon>
        <taxon>Pentapetalae</taxon>
        <taxon>asterids</taxon>
        <taxon>campanulids</taxon>
        <taxon>Escalloniales</taxon>
        <taxon>Escalloniaceae</taxon>
        <taxon>Escallonia</taxon>
    </lineage>
</organism>
<evidence type="ECO:0000313" key="2">
    <source>
        <dbReference type="EMBL" id="KAK3006332.1"/>
    </source>
</evidence>
<dbReference type="InterPro" id="IPR044206">
    <property type="entry name" value="EGC1/2"/>
</dbReference>
<evidence type="ECO:0000259" key="1">
    <source>
        <dbReference type="PROSITE" id="PS50842"/>
    </source>
</evidence>
<keyword evidence="3" id="KW-1185">Reference proteome</keyword>
<sequence length="216" mass="23236">MIINFNPLPASACYGNQDQGVIIAAVGESMWNNRAACGRRYTIRCTGPTNQGIPQPCTGSGVTVSVVDRCAGCGANQFDLSQQAFSRIANTDAGRIRIDYARSQVIDLKELKISISLTITDLAAEKVDLFPNANKLEKKYGKAKRSEANIGNKAIQAFLRVSGAPRQIVLLKLLTITLLSKPEMITMGSASACSDFDVFLSDKLKATVRTSCHCSA</sequence>
<dbReference type="InterPro" id="IPR007112">
    <property type="entry name" value="Expansin/allergen_DPBB_dom"/>
</dbReference>
<dbReference type="InterPro" id="IPR009009">
    <property type="entry name" value="RlpA-like_DPBB"/>
</dbReference>
<gene>
    <name evidence="2" type="ORF">RJ639_016872</name>
</gene>
<dbReference type="PANTHER" id="PTHR47295:SF2">
    <property type="entry name" value="EG45-LIKE DOMAIN CONTAINING PROTEIN 1-RELATED"/>
    <property type="match status" value="1"/>
</dbReference>
<dbReference type="GO" id="GO:0048046">
    <property type="term" value="C:apoplast"/>
    <property type="evidence" value="ECO:0007669"/>
    <property type="project" value="InterPro"/>
</dbReference>
<protein>
    <recommendedName>
        <fullName evidence="1">Expansin-like EG45 domain-containing protein</fullName>
    </recommendedName>
</protein>
<proteinExistence type="predicted"/>
<dbReference type="Proteomes" id="UP001188597">
    <property type="component" value="Unassembled WGS sequence"/>
</dbReference>
<reference evidence="2" key="1">
    <citation type="submission" date="2022-12" db="EMBL/GenBank/DDBJ databases">
        <title>Draft genome assemblies for two species of Escallonia (Escalloniales).</title>
        <authorList>
            <person name="Chanderbali A."/>
            <person name="Dervinis C."/>
            <person name="Anghel I."/>
            <person name="Soltis D."/>
            <person name="Soltis P."/>
            <person name="Zapata F."/>
        </authorList>
    </citation>
    <scope>NUCLEOTIDE SEQUENCE</scope>
    <source>
        <strain evidence="2">UCBG64.0493</strain>
        <tissue evidence="2">Leaf</tissue>
    </source>
</reference>
<dbReference type="AlphaFoldDB" id="A0AA89AL41"/>
<dbReference type="GO" id="GO:0009627">
    <property type="term" value="P:systemic acquired resistance"/>
    <property type="evidence" value="ECO:0007669"/>
    <property type="project" value="InterPro"/>
</dbReference>
<dbReference type="Gene3D" id="2.40.40.10">
    <property type="entry name" value="RlpA-like domain"/>
    <property type="match status" value="1"/>
</dbReference>
<accession>A0AA89AL41</accession>
<comment type="caution">
    <text evidence="2">The sequence shown here is derived from an EMBL/GenBank/DDBJ whole genome shotgun (WGS) entry which is preliminary data.</text>
</comment>